<proteinExistence type="predicted"/>
<feature type="non-terminal residue" evidence="2">
    <location>
        <position position="399"/>
    </location>
</feature>
<dbReference type="AlphaFoldDB" id="A0A3A8MTY1"/>
<organism evidence="2 3">
    <name type="scientific">Corallococcus llansteffanensis</name>
    <dbReference type="NCBI Taxonomy" id="2316731"/>
    <lineage>
        <taxon>Bacteria</taxon>
        <taxon>Pseudomonadati</taxon>
        <taxon>Myxococcota</taxon>
        <taxon>Myxococcia</taxon>
        <taxon>Myxococcales</taxon>
        <taxon>Cystobacterineae</taxon>
        <taxon>Myxococcaceae</taxon>
        <taxon>Corallococcus</taxon>
    </lineage>
</organism>
<sequence>PQALRTPDLQFPISAATSSTAETWSPQRSHEQMKLLWKVDVQQATVGGSSNREKIERFLNGRGVPSSKRYLALWSRFSGKRGGPHAQHDTSFTAMRQMIHLALAEGYVVLIVGDQAREPKKYDTIAAVGRGRVINLVEFWGEGDWKKFFPDAGRQAQFLLFEYLAQIGALKHLGSRSGNLEAFVLLGHQVRYMEEAGNLQASRMEAWHSNQKAGIGYDRIVIEDRVPSLTGQWVTEDASQNKSESKPPWVELPLSDHKENYIPGPLYGVRKDWDWKRARAKERGFTIKDLEKIHDYLKHDDTESTSGLSTWLLELYRRHEEYQAKGWALELHELDLSMQRRLHAFTAEPNALLPPWLGALLGAVHKTPPDPEPTVPVPDPDAPEKPSQGSRGKKQDAST</sequence>
<accession>A0A3A8MTY1</accession>
<feature type="compositionally biased region" description="Pro residues" evidence="1">
    <location>
        <begin position="370"/>
        <end position="380"/>
    </location>
</feature>
<evidence type="ECO:0000313" key="2">
    <source>
        <dbReference type="EMBL" id="RKH35717.1"/>
    </source>
</evidence>
<evidence type="ECO:0000256" key="1">
    <source>
        <dbReference type="SAM" id="MobiDB-lite"/>
    </source>
</evidence>
<reference evidence="3" key="1">
    <citation type="submission" date="2018-09" db="EMBL/GenBank/DDBJ databases">
        <authorList>
            <person name="Livingstone P.G."/>
            <person name="Whitworth D.E."/>
        </authorList>
    </citation>
    <scope>NUCLEOTIDE SEQUENCE [LARGE SCALE GENOMIC DNA]</scope>
    <source>
        <strain evidence="3">CA051B</strain>
    </source>
</reference>
<evidence type="ECO:0000313" key="3">
    <source>
        <dbReference type="Proteomes" id="UP000272888"/>
    </source>
</evidence>
<dbReference type="RefSeq" id="WP_208723355.1">
    <property type="nucleotide sequence ID" value="NZ_RAWB01001047.1"/>
</dbReference>
<protein>
    <submittedName>
        <fullName evidence="2">Uncharacterized protein</fullName>
    </submittedName>
</protein>
<dbReference type="Proteomes" id="UP000272888">
    <property type="component" value="Unassembled WGS sequence"/>
</dbReference>
<feature type="region of interest" description="Disordered" evidence="1">
    <location>
        <begin position="362"/>
        <end position="399"/>
    </location>
</feature>
<comment type="caution">
    <text evidence="2">The sequence shown here is derived from an EMBL/GenBank/DDBJ whole genome shotgun (WGS) entry which is preliminary data.</text>
</comment>
<feature type="non-terminal residue" evidence="2">
    <location>
        <position position="1"/>
    </location>
</feature>
<gene>
    <name evidence="2" type="ORF">D7V93_43230</name>
</gene>
<name>A0A3A8MTY1_9BACT</name>
<dbReference type="EMBL" id="RAWB01001047">
    <property type="protein sequence ID" value="RKH35717.1"/>
    <property type="molecule type" value="Genomic_DNA"/>
</dbReference>
<keyword evidence="3" id="KW-1185">Reference proteome</keyword>